<feature type="transmembrane region" description="Helical" evidence="1">
    <location>
        <begin position="50"/>
        <end position="71"/>
    </location>
</feature>
<proteinExistence type="predicted"/>
<keyword evidence="1" id="KW-0472">Membrane</keyword>
<evidence type="ECO:0000313" key="3">
    <source>
        <dbReference type="Proteomes" id="UP000828390"/>
    </source>
</evidence>
<dbReference type="EMBL" id="JAIWYP010000015">
    <property type="protein sequence ID" value="KAH3705604.1"/>
    <property type="molecule type" value="Genomic_DNA"/>
</dbReference>
<accession>A0A9D4BR55</accession>
<evidence type="ECO:0000256" key="1">
    <source>
        <dbReference type="SAM" id="Phobius"/>
    </source>
</evidence>
<gene>
    <name evidence="2" type="ORF">DPMN_080681</name>
</gene>
<name>A0A9D4BR55_DREPO</name>
<protein>
    <submittedName>
        <fullName evidence="2">Uncharacterized protein</fullName>
    </submittedName>
</protein>
<comment type="caution">
    <text evidence="2">The sequence shown here is derived from an EMBL/GenBank/DDBJ whole genome shotgun (WGS) entry which is preliminary data.</text>
</comment>
<evidence type="ECO:0000313" key="2">
    <source>
        <dbReference type="EMBL" id="KAH3705604.1"/>
    </source>
</evidence>
<sequence>MRHLRHCIVDAQSRSYKYNYDVNADDDADDDDDAADDDDDVHDIMMANRLVARFGLVDMVPVLIVLITSSIQQDVEQIVPFRTTY</sequence>
<dbReference type="AlphaFoldDB" id="A0A9D4BR55"/>
<reference evidence="2" key="2">
    <citation type="submission" date="2020-11" db="EMBL/GenBank/DDBJ databases">
        <authorList>
            <person name="McCartney M.A."/>
            <person name="Auch B."/>
            <person name="Kono T."/>
            <person name="Mallez S."/>
            <person name="Becker A."/>
            <person name="Gohl D.M."/>
            <person name="Silverstein K.A.T."/>
            <person name="Koren S."/>
            <person name="Bechman K.B."/>
            <person name="Herman A."/>
            <person name="Abrahante J.E."/>
            <person name="Garbe J."/>
        </authorList>
    </citation>
    <scope>NUCLEOTIDE SEQUENCE</scope>
    <source>
        <strain evidence="2">Duluth1</strain>
        <tissue evidence="2">Whole animal</tissue>
    </source>
</reference>
<keyword evidence="1" id="KW-1133">Transmembrane helix</keyword>
<dbReference type="Proteomes" id="UP000828390">
    <property type="component" value="Unassembled WGS sequence"/>
</dbReference>
<keyword evidence="3" id="KW-1185">Reference proteome</keyword>
<reference evidence="2" key="1">
    <citation type="journal article" date="2019" name="bioRxiv">
        <title>The Genome of the Zebra Mussel, Dreissena polymorpha: A Resource for Invasive Species Research.</title>
        <authorList>
            <person name="McCartney M.A."/>
            <person name="Auch B."/>
            <person name="Kono T."/>
            <person name="Mallez S."/>
            <person name="Zhang Y."/>
            <person name="Obille A."/>
            <person name="Becker A."/>
            <person name="Abrahante J.E."/>
            <person name="Garbe J."/>
            <person name="Badalamenti J.P."/>
            <person name="Herman A."/>
            <person name="Mangelson H."/>
            <person name="Liachko I."/>
            <person name="Sullivan S."/>
            <person name="Sone E.D."/>
            <person name="Koren S."/>
            <person name="Silverstein K.A.T."/>
            <person name="Beckman K.B."/>
            <person name="Gohl D.M."/>
        </authorList>
    </citation>
    <scope>NUCLEOTIDE SEQUENCE</scope>
    <source>
        <strain evidence="2">Duluth1</strain>
        <tissue evidence="2">Whole animal</tissue>
    </source>
</reference>
<keyword evidence="1" id="KW-0812">Transmembrane</keyword>
<organism evidence="2 3">
    <name type="scientific">Dreissena polymorpha</name>
    <name type="common">Zebra mussel</name>
    <name type="synonym">Mytilus polymorpha</name>
    <dbReference type="NCBI Taxonomy" id="45954"/>
    <lineage>
        <taxon>Eukaryota</taxon>
        <taxon>Metazoa</taxon>
        <taxon>Spiralia</taxon>
        <taxon>Lophotrochozoa</taxon>
        <taxon>Mollusca</taxon>
        <taxon>Bivalvia</taxon>
        <taxon>Autobranchia</taxon>
        <taxon>Heteroconchia</taxon>
        <taxon>Euheterodonta</taxon>
        <taxon>Imparidentia</taxon>
        <taxon>Neoheterodontei</taxon>
        <taxon>Myida</taxon>
        <taxon>Dreissenoidea</taxon>
        <taxon>Dreissenidae</taxon>
        <taxon>Dreissena</taxon>
    </lineage>
</organism>